<reference evidence="1 2" key="1">
    <citation type="journal article" date="2016" name="Nat. Commun.">
        <title>Thousands of microbial genomes shed light on interconnected biogeochemical processes in an aquifer system.</title>
        <authorList>
            <person name="Anantharaman K."/>
            <person name="Brown C.T."/>
            <person name="Hug L.A."/>
            <person name="Sharon I."/>
            <person name="Castelle C.J."/>
            <person name="Probst A.J."/>
            <person name="Thomas B.C."/>
            <person name="Singh A."/>
            <person name="Wilkins M.J."/>
            <person name="Karaoz U."/>
            <person name="Brodie E.L."/>
            <person name="Williams K.H."/>
            <person name="Hubbard S.S."/>
            <person name="Banfield J.F."/>
        </authorList>
    </citation>
    <scope>NUCLEOTIDE SEQUENCE [LARGE SCALE GENOMIC DNA]</scope>
</reference>
<dbReference type="Proteomes" id="UP000177803">
    <property type="component" value="Unassembled WGS sequence"/>
</dbReference>
<organism evidence="1 2">
    <name type="scientific">Candidatus Magasanikbacteria bacterium RIFOXYA2_FULL_44_8</name>
    <dbReference type="NCBI Taxonomy" id="1798696"/>
    <lineage>
        <taxon>Bacteria</taxon>
        <taxon>Candidatus Magasanikiibacteriota</taxon>
    </lineage>
</organism>
<evidence type="ECO:0008006" key="3">
    <source>
        <dbReference type="Google" id="ProtNLM"/>
    </source>
</evidence>
<dbReference type="EMBL" id="MFQR01000051">
    <property type="protein sequence ID" value="OGH83963.1"/>
    <property type="molecule type" value="Genomic_DNA"/>
</dbReference>
<dbReference type="PANTHER" id="PTHR43179:SF7">
    <property type="entry name" value="RHAMNOSYLTRANSFERASE WBBL"/>
    <property type="match status" value="1"/>
</dbReference>
<accession>A0A1F6NJJ1</accession>
<evidence type="ECO:0000313" key="2">
    <source>
        <dbReference type="Proteomes" id="UP000177803"/>
    </source>
</evidence>
<gene>
    <name evidence="1" type="ORF">A2261_01610</name>
</gene>
<dbReference type="PANTHER" id="PTHR43179">
    <property type="entry name" value="RHAMNOSYLTRANSFERASE WBBL"/>
    <property type="match status" value="1"/>
</dbReference>
<dbReference type="AlphaFoldDB" id="A0A1F6NJJ1"/>
<sequence length="281" mass="32337">MIDLNIIVVNFKSRTEIAKLIPSILADLNDAGLSHQISVVDNSQNIDEIKNYLLNFGAVVKYVDALDNVGFGQGNNFGFKAIAARYHLLVNPDTVILPGGNTLGRWVKWMDANQKVAVTGPKLLYPDGSLQNSCYRFDRPSILVKPLKQLNWDKKYQIIKKYVDRLEMREFDHNETRPVDWVLGAAMMLRSEALRTVGHFDDRYFMYLEDCDLCQTCWQNGLPVYYLHDIAIVHGYERASASVSGTVYALLKNKLARAHLSSWIKYLWKWRKKHKYYAKLS</sequence>
<dbReference type="Gene3D" id="3.90.550.10">
    <property type="entry name" value="Spore Coat Polysaccharide Biosynthesis Protein SpsA, Chain A"/>
    <property type="match status" value="1"/>
</dbReference>
<dbReference type="SUPFAM" id="SSF53448">
    <property type="entry name" value="Nucleotide-diphospho-sugar transferases"/>
    <property type="match status" value="1"/>
</dbReference>
<comment type="caution">
    <text evidence="1">The sequence shown here is derived from an EMBL/GenBank/DDBJ whole genome shotgun (WGS) entry which is preliminary data.</text>
</comment>
<proteinExistence type="predicted"/>
<name>A0A1F6NJJ1_9BACT</name>
<evidence type="ECO:0000313" key="1">
    <source>
        <dbReference type="EMBL" id="OGH83963.1"/>
    </source>
</evidence>
<dbReference type="Pfam" id="PF13641">
    <property type="entry name" value="Glyco_tranf_2_3"/>
    <property type="match status" value="1"/>
</dbReference>
<dbReference type="InterPro" id="IPR029044">
    <property type="entry name" value="Nucleotide-diphossugar_trans"/>
</dbReference>
<protein>
    <recommendedName>
        <fullName evidence="3">Glycosyltransferase 2-like domain-containing protein</fullName>
    </recommendedName>
</protein>